<dbReference type="EMBL" id="JAGTXO010000003">
    <property type="protein sequence ID" value="KAG8469315.1"/>
    <property type="molecule type" value="Genomic_DNA"/>
</dbReference>
<proteinExistence type="predicted"/>
<gene>
    <name evidence="2" type="ORF">KFE25_007833</name>
</gene>
<organism evidence="2 3">
    <name type="scientific">Diacronema lutheri</name>
    <name type="common">Unicellular marine alga</name>
    <name type="synonym">Monochrysis lutheri</name>
    <dbReference type="NCBI Taxonomy" id="2081491"/>
    <lineage>
        <taxon>Eukaryota</taxon>
        <taxon>Haptista</taxon>
        <taxon>Haptophyta</taxon>
        <taxon>Pavlovophyceae</taxon>
        <taxon>Pavlovales</taxon>
        <taxon>Pavlovaceae</taxon>
        <taxon>Diacronema</taxon>
    </lineage>
</organism>
<evidence type="ECO:0000313" key="2">
    <source>
        <dbReference type="EMBL" id="KAG8469315.1"/>
    </source>
</evidence>
<feature type="signal peptide" evidence="1">
    <location>
        <begin position="1"/>
        <end position="17"/>
    </location>
</feature>
<evidence type="ECO:0000313" key="3">
    <source>
        <dbReference type="Proteomes" id="UP000751190"/>
    </source>
</evidence>
<protein>
    <submittedName>
        <fullName evidence="2">Uncharacterized protein</fullName>
    </submittedName>
</protein>
<comment type="caution">
    <text evidence="2">The sequence shown here is derived from an EMBL/GenBank/DDBJ whole genome shotgun (WGS) entry which is preliminary data.</text>
</comment>
<accession>A0A8J5Y100</accession>
<keyword evidence="1" id="KW-0732">Signal</keyword>
<name>A0A8J5Y100_DIALT</name>
<reference evidence="2" key="1">
    <citation type="submission" date="2021-05" db="EMBL/GenBank/DDBJ databases">
        <title>The genome of the haptophyte Pavlova lutheri (Diacronema luteri, Pavlovales) - a model for lipid biosynthesis in eukaryotic algae.</title>
        <authorList>
            <person name="Hulatt C.J."/>
            <person name="Posewitz M.C."/>
        </authorList>
    </citation>
    <scope>NUCLEOTIDE SEQUENCE</scope>
    <source>
        <strain evidence="2">NIVA-4/92</strain>
    </source>
</reference>
<feature type="chain" id="PRO_5035284826" evidence="1">
    <location>
        <begin position="18"/>
        <end position="375"/>
    </location>
</feature>
<dbReference type="Proteomes" id="UP000751190">
    <property type="component" value="Unassembled WGS sequence"/>
</dbReference>
<sequence>MLISVAAALSVTTCVTASMRPVSMAGASRVRTVLERAEWLPLAEAHSARVASALGVSSTFEYDRADPLRNFVFQYYHLKPSQLRVWCPGPDVAMRGVTSADFGKLVPHERWARAVHGSATLYPAEAAPEQQRVAMTSALAVLRAAAGREPHLLCHGLHEWAMLYHPASAAAAGVPPPPRHQGGLPLRVSQAELNACVESLPLRCTHFDAFRFFAPEARPLNREGPLSRARQAALEQPGCVHATMDLFKWALRALPFIDAALVPETLALALKARVLDMRASPYDLGAWDAHAASARAFPPAAAGGAMTSTTRTRGGRTLAPLSVEHLAPIRIESRDGRDEYRAYQLALYEESRPVRAAMIAQYENFFAAADSTASL</sequence>
<dbReference type="OrthoDB" id="10264981at2759"/>
<dbReference type="OMA" id="NMDLYKW"/>
<evidence type="ECO:0000256" key="1">
    <source>
        <dbReference type="SAM" id="SignalP"/>
    </source>
</evidence>
<dbReference type="AlphaFoldDB" id="A0A8J5Y100"/>
<keyword evidence="3" id="KW-1185">Reference proteome</keyword>